<feature type="compositionally biased region" description="Basic residues" evidence="2">
    <location>
        <begin position="15"/>
        <end position="33"/>
    </location>
</feature>
<feature type="compositionally biased region" description="Polar residues" evidence="2">
    <location>
        <begin position="67"/>
        <end position="81"/>
    </location>
</feature>
<accession>A0A8S4FZU7</accession>
<dbReference type="SUPFAM" id="SSF57756">
    <property type="entry name" value="Retrovirus zinc finger-like domains"/>
    <property type="match status" value="1"/>
</dbReference>
<gene>
    <name evidence="4" type="ORF">PLXY2_LOCUS10504</name>
</gene>
<dbReference type="SUPFAM" id="SSF50630">
    <property type="entry name" value="Acid proteases"/>
    <property type="match status" value="1"/>
</dbReference>
<evidence type="ECO:0000256" key="1">
    <source>
        <dbReference type="PROSITE-ProRule" id="PRU00047"/>
    </source>
</evidence>
<dbReference type="PANTHER" id="PTHR15503">
    <property type="entry name" value="LDOC1 RELATED"/>
    <property type="match status" value="1"/>
</dbReference>
<dbReference type="Gene3D" id="2.40.70.10">
    <property type="entry name" value="Acid Proteases"/>
    <property type="match status" value="1"/>
</dbReference>
<proteinExistence type="predicted"/>
<dbReference type="GO" id="GO:0071897">
    <property type="term" value="P:DNA biosynthetic process"/>
    <property type="evidence" value="ECO:0007669"/>
    <property type="project" value="UniProtKB-ARBA"/>
</dbReference>
<comment type="caution">
    <text evidence="4">The sequence shown here is derived from an EMBL/GenBank/DDBJ whole genome shotgun (WGS) entry which is preliminary data.</text>
</comment>
<keyword evidence="5" id="KW-1185">Reference proteome</keyword>
<name>A0A8S4FZU7_PLUXY</name>
<dbReference type="PROSITE" id="PS50158">
    <property type="entry name" value="ZF_CCHC"/>
    <property type="match status" value="1"/>
</dbReference>
<feature type="region of interest" description="Disordered" evidence="2">
    <location>
        <begin position="1"/>
        <end position="89"/>
    </location>
</feature>
<dbReference type="SMART" id="SM00343">
    <property type="entry name" value="ZnF_C2HC"/>
    <property type="match status" value="2"/>
</dbReference>
<dbReference type="PANTHER" id="PTHR15503:SF42">
    <property type="entry name" value="ZINC FINGER, CCHC-TYPE, RETROTRANSPOSON GAG DOMAIN, ASPARTIC PEPTIDASE DOMAIN PROTEIN-RELATED"/>
    <property type="match status" value="1"/>
</dbReference>
<evidence type="ECO:0000256" key="2">
    <source>
        <dbReference type="SAM" id="MobiDB-lite"/>
    </source>
</evidence>
<feature type="region of interest" description="Disordered" evidence="2">
    <location>
        <begin position="308"/>
        <end position="329"/>
    </location>
</feature>
<keyword evidence="1" id="KW-0863">Zinc-finger</keyword>
<reference evidence="4" key="1">
    <citation type="submission" date="2020-11" db="EMBL/GenBank/DDBJ databases">
        <authorList>
            <person name="Whiteford S."/>
        </authorList>
    </citation>
    <scope>NUCLEOTIDE SEQUENCE</scope>
</reference>
<dbReference type="SUPFAM" id="SSF56672">
    <property type="entry name" value="DNA/RNA polymerases"/>
    <property type="match status" value="1"/>
</dbReference>
<evidence type="ECO:0000313" key="5">
    <source>
        <dbReference type="Proteomes" id="UP000653454"/>
    </source>
</evidence>
<feature type="compositionally biased region" description="Basic and acidic residues" evidence="2">
    <location>
        <begin position="1"/>
        <end position="11"/>
    </location>
</feature>
<dbReference type="InterPro" id="IPR021109">
    <property type="entry name" value="Peptidase_aspartic_dom_sf"/>
</dbReference>
<protein>
    <submittedName>
        <fullName evidence="4">(diamondback moth) hypothetical protein</fullName>
    </submittedName>
</protein>
<feature type="compositionally biased region" description="Polar residues" evidence="2">
    <location>
        <begin position="47"/>
        <end position="60"/>
    </location>
</feature>
<dbReference type="GO" id="GO:0008270">
    <property type="term" value="F:zinc ion binding"/>
    <property type="evidence" value="ECO:0007669"/>
    <property type="project" value="UniProtKB-KW"/>
</dbReference>
<dbReference type="Proteomes" id="UP000653454">
    <property type="component" value="Unassembled WGS sequence"/>
</dbReference>
<dbReference type="AlphaFoldDB" id="A0A8S4FZU7"/>
<dbReference type="EMBL" id="CAJHNJ030000047">
    <property type="protein sequence ID" value="CAG9132192.1"/>
    <property type="molecule type" value="Genomic_DNA"/>
</dbReference>
<feature type="compositionally biased region" description="Low complexity" evidence="2">
    <location>
        <begin position="320"/>
        <end position="329"/>
    </location>
</feature>
<dbReference type="CDD" id="cd00303">
    <property type="entry name" value="retropepsin_like"/>
    <property type="match status" value="1"/>
</dbReference>
<dbReference type="InterPro" id="IPR001878">
    <property type="entry name" value="Znf_CCHC"/>
</dbReference>
<feature type="region of interest" description="Disordered" evidence="2">
    <location>
        <begin position="270"/>
        <end position="294"/>
    </location>
</feature>
<dbReference type="InterPro" id="IPR043502">
    <property type="entry name" value="DNA/RNA_pol_sf"/>
</dbReference>
<dbReference type="Gene3D" id="4.10.60.10">
    <property type="entry name" value="Zinc finger, CCHC-type"/>
    <property type="match status" value="1"/>
</dbReference>
<dbReference type="Gene3D" id="3.10.10.10">
    <property type="entry name" value="HIV Type 1 Reverse Transcriptase, subunit A, domain 1"/>
    <property type="match status" value="1"/>
</dbReference>
<dbReference type="InterPro" id="IPR036875">
    <property type="entry name" value="Znf_CCHC_sf"/>
</dbReference>
<dbReference type="Pfam" id="PF00098">
    <property type="entry name" value="zf-CCHC"/>
    <property type="match status" value="1"/>
</dbReference>
<dbReference type="InterPro" id="IPR032567">
    <property type="entry name" value="RTL1-rel"/>
</dbReference>
<sequence>MSVSRSRDRSYSHRLQSRSPHRYQSRSKSRSHRRNEDIPSFTPPRHNVTSNVQAATQSKSPMPPQPISLTETKQSAQQTRGPSIESAARCSETSTLAQAIVEAIKSTQPVRSQQYFVSNFDPSINNIDAWCGEVDRAREANGWSDHECLSRVASCLKGDAKIWMMEWVTNDRTWSNFKLEFKPLCPSKLDYANILFEAMKATSDRYTTYAEYARRTLLRLRIVPGLGDELKTLIVIRGIDSPQVRAAAANAALTPDNLVSFLSIYSKPNRLKQDKPSQPVTKRHPSFQHRRSEPKCFSCGQKGHIGRECTNKPMIDKTGPSSASSRPSTSTVCPFCKKPGHTEANCFAKARSDSRQKNVNLCADRTLSSEKNSDITTAVVDGVPMDVLIDSGALNVSLISSDVLKYLTCKPKPRSCVLRGISDKEIVTTSYVTVVIEFDKISLEVDLIVVPALYMNTPIIIGTDVLNRDGVTYVRTKNAQYLTHSINKVASAYVNEVKAADYSIDINTPLQGDERKALMVVIDEFSEHLISGTASSMVKTGKMKIKLTSSTPVVYRPYKLSYQEKLKVREITNVLLEKGIIRRSQSEYASPIILVKKRDGSDRLCVDFRALNSKRAVPSSFDR</sequence>
<evidence type="ECO:0000313" key="4">
    <source>
        <dbReference type="EMBL" id="CAG9132192.1"/>
    </source>
</evidence>
<evidence type="ECO:0000259" key="3">
    <source>
        <dbReference type="PROSITE" id="PS50158"/>
    </source>
</evidence>
<keyword evidence="1" id="KW-0862">Zinc</keyword>
<dbReference type="GO" id="GO:0003676">
    <property type="term" value="F:nucleic acid binding"/>
    <property type="evidence" value="ECO:0007669"/>
    <property type="project" value="InterPro"/>
</dbReference>
<feature type="domain" description="CCHC-type" evidence="3">
    <location>
        <begin position="295"/>
        <end position="311"/>
    </location>
</feature>
<organism evidence="4 5">
    <name type="scientific">Plutella xylostella</name>
    <name type="common">Diamondback moth</name>
    <name type="synonym">Plutella maculipennis</name>
    <dbReference type="NCBI Taxonomy" id="51655"/>
    <lineage>
        <taxon>Eukaryota</taxon>
        <taxon>Metazoa</taxon>
        <taxon>Ecdysozoa</taxon>
        <taxon>Arthropoda</taxon>
        <taxon>Hexapoda</taxon>
        <taxon>Insecta</taxon>
        <taxon>Pterygota</taxon>
        <taxon>Neoptera</taxon>
        <taxon>Endopterygota</taxon>
        <taxon>Lepidoptera</taxon>
        <taxon>Glossata</taxon>
        <taxon>Ditrysia</taxon>
        <taxon>Yponomeutoidea</taxon>
        <taxon>Plutellidae</taxon>
        <taxon>Plutella</taxon>
    </lineage>
</organism>
<keyword evidence="1" id="KW-0479">Metal-binding</keyword>